<feature type="transmembrane region" description="Helical" evidence="6">
    <location>
        <begin position="382"/>
        <end position="400"/>
    </location>
</feature>
<dbReference type="CDD" id="cd00400">
    <property type="entry name" value="Voltage_gated_ClC"/>
    <property type="match status" value="1"/>
</dbReference>
<feature type="transmembrane region" description="Helical" evidence="6">
    <location>
        <begin position="209"/>
        <end position="232"/>
    </location>
</feature>
<feature type="transmembrane region" description="Helical" evidence="6">
    <location>
        <begin position="334"/>
        <end position="352"/>
    </location>
</feature>
<evidence type="ECO:0000313" key="8">
    <source>
        <dbReference type="Proteomes" id="UP001499967"/>
    </source>
</evidence>
<feature type="region of interest" description="Disordered" evidence="5">
    <location>
        <begin position="1"/>
        <end position="23"/>
    </location>
</feature>
<evidence type="ECO:0000256" key="4">
    <source>
        <dbReference type="ARBA" id="ARBA00023136"/>
    </source>
</evidence>
<evidence type="ECO:0000313" key="7">
    <source>
        <dbReference type="EMBL" id="GAA0921233.1"/>
    </source>
</evidence>
<keyword evidence="4 6" id="KW-0472">Membrane</keyword>
<feature type="transmembrane region" description="Helical" evidence="6">
    <location>
        <begin position="79"/>
        <end position="97"/>
    </location>
</feature>
<proteinExistence type="predicted"/>
<keyword evidence="8" id="KW-1185">Reference proteome</keyword>
<evidence type="ECO:0000256" key="3">
    <source>
        <dbReference type="ARBA" id="ARBA00022989"/>
    </source>
</evidence>
<dbReference type="PANTHER" id="PTHR43427">
    <property type="entry name" value="CHLORIDE CHANNEL PROTEIN CLC-E"/>
    <property type="match status" value="1"/>
</dbReference>
<dbReference type="InterPro" id="IPR014743">
    <property type="entry name" value="Cl-channel_core"/>
</dbReference>
<name>A0ABN1P1N3_9PSEU</name>
<feature type="transmembrane region" description="Helical" evidence="6">
    <location>
        <begin position="287"/>
        <end position="314"/>
    </location>
</feature>
<comment type="caution">
    <text evidence="7">The sequence shown here is derived from an EMBL/GenBank/DDBJ whole genome shotgun (WGS) entry which is preliminary data.</text>
</comment>
<dbReference type="PRINTS" id="PR00762">
    <property type="entry name" value="CLCHANNEL"/>
</dbReference>
<organism evidence="7 8">
    <name type="scientific">Pseudonocardia zijingensis</name>
    <dbReference type="NCBI Taxonomy" id="153376"/>
    <lineage>
        <taxon>Bacteria</taxon>
        <taxon>Bacillati</taxon>
        <taxon>Actinomycetota</taxon>
        <taxon>Actinomycetes</taxon>
        <taxon>Pseudonocardiales</taxon>
        <taxon>Pseudonocardiaceae</taxon>
        <taxon>Pseudonocardia</taxon>
    </lineage>
</organism>
<evidence type="ECO:0000256" key="6">
    <source>
        <dbReference type="SAM" id="Phobius"/>
    </source>
</evidence>
<comment type="subcellular location">
    <subcellularLocation>
        <location evidence="1">Membrane</location>
        <topology evidence="1">Multi-pass membrane protein</topology>
    </subcellularLocation>
</comment>
<keyword evidence="3 6" id="KW-1133">Transmembrane helix</keyword>
<evidence type="ECO:0000256" key="1">
    <source>
        <dbReference type="ARBA" id="ARBA00004141"/>
    </source>
</evidence>
<dbReference type="InterPro" id="IPR001807">
    <property type="entry name" value="ClC"/>
</dbReference>
<dbReference type="SUPFAM" id="SSF81340">
    <property type="entry name" value="Clc chloride channel"/>
    <property type="match status" value="1"/>
</dbReference>
<feature type="transmembrane region" description="Helical" evidence="6">
    <location>
        <begin position="412"/>
        <end position="435"/>
    </location>
</feature>
<dbReference type="EMBL" id="BAAAHP010000010">
    <property type="protein sequence ID" value="GAA0921233.1"/>
    <property type="molecule type" value="Genomic_DNA"/>
</dbReference>
<evidence type="ECO:0000256" key="5">
    <source>
        <dbReference type="SAM" id="MobiDB-lite"/>
    </source>
</evidence>
<evidence type="ECO:0000256" key="2">
    <source>
        <dbReference type="ARBA" id="ARBA00022692"/>
    </source>
</evidence>
<feature type="transmembrane region" description="Helical" evidence="6">
    <location>
        <begin position="35"/>
        <end position="54"/>
    </location>
</feature>
<feature type="region of interest" description="Disordered" evidence="5">
    <location>
        <begin position="441"/>
        <end position="467"/>
    </location>
</feature>
<reference evidence="7 8" key="1">
    <citation type="journal article" date="2019" name="Int. J. Syst. Evol. Microbiol.">
        <title>The Global Catalogue of Microorganisms (GCM) 10K type strain sequencing project: providing services to taxonomists for standard genome sequencing and annotation.</title>
        <authorList>
            <consortium name="The Broad Institute Genomics Platform"/>
            <consortium name="The Broad Institute Genome Sequencing Center for Infectious Disease"/>
            <person name="Wu L."/>
            <person name="Ma J."/>
        </authorList>
    </citation>
    <scope>NUCLEOTIDE SEQUENCE [LARGE SCALE GENOMIC DNA]</scope>
    <source>
        <strain evidence="7 8">JCM 11117</strain>
    </source>
</reference>
<keyword evidence="2 6" id="KW-0812">Transmembrane</keyword>
<accession>A0ABN1P1N3</accession>
<feature type="transmembrane region" description="Helical" evidence="6">
    <location>
        <begin position="169"/>
        <end position="197"/>
    </location>
</feature>
<dbReference type="Pfam" id="PF00654">
    <property type="entry name" value="Voltage_CLC"/>
    <property type="match status" value="1"/>
</dbReference>
<dbReference type="Gene3D" id="1.10.3080.10">
    <property type="entry name" value="Clc chloride channel"/>
    <property type="match status" value="1"/>
</dbReference>
<feature type="transmembrane region" description="Helical" evidence="6">
    <location>
        <begin position="126"/>
        <end position="149"/>
    </location>
</feature>
<sequence length="467" mass="46767">MADGAGGAEPAGEPARGAPPPDPADQLRSAAYLRLLLLAAVVGAPISAAAYYFLHLVDAIQEWVYTDLPRALGFSGTPLWWPLPLLGIAGLLVGLMVRHLPGGGGHSPLAGFASGHTPHPADLPGILLAAITSLGLGAVLGPEAPLIALGGGLAVLAVRLSRRDVPDRALAVVASAGSFAAISALLGSPVLGAFLLMESAGLGGPILGLVLLPGLLASGIGALVFVGLNQLSGLGTAALELPGLPPFAHPDIAQFGWALVIGVLAAFLGSGIRRLGTVLSGYVERRIVLLTTAVGLGVAVLAMIYTAVTGHGVIDVLGSGEEDVGLLLQRSADYSVGALLLLVACKGLAYSLSLSAFRGGPVFPAIFIGAAGGVAMSHLPGLPMVAGVAMGIGAMSVVMLKLPLTSVMLATLLMFEDGLAVTPIVIVAVVVAHVVSARLGPRPPAPQRPPGDRGTTAAPAREQRPAT</sequence>
<gene>
    <name evidence="7" type="ORF">GCM10009559_04150</name>
</gene>
<protein>
    <submittedName>
        <fullName evidence="7">Chloride channel protein</fullName>
    </submittedName>
</protein>
<dbReference type="Proteomes" id="UP001499967">
    <property type="component" value="Unassembled WGS sequence"/>
</dbReference>
<dbReference type="InterPro" id="IPR050368">
    <property type="entry name" value="ClC-type_chloride_channel"/>
</dbReference>
<dbReference type="RefSeq" id="WP_343938239.1">
    <property type="nucleotide sequence ID" value="NZ_BAAAHP010000010.1"/>
</dbReference>